<evidence type="ECO:0000313" key="1">
    <source>
        <dbReference type="EMBL" id="GAJ23459.1"/>
    </source>
</evidence>
<feature type="non-terminal residue" evidence="1">
    <location>
        <position position="51"/>
    </location>
</feature>
<sequence>MEEIINLNKGTYNALASQYELKASERKKFNESVIDNFIKKIVSGKNVLDLG</sequence>
<dbReference type="AlphaFoldDB" id="X1V1B1"/>
<accession>X1V1B1</accession>
<protein>
    <submittedName>
        <fullName evidence="1">Uncharacterized protein</fullName>
    </submittedName>
</protein>
<proteinExistence type="predicted"/>
<gene>
    <name evidence="1" type="ORF">S12H4_60568</name>
</gene>
<dbReference type="EMBL" id="BARW01039902">
    <property type="protein sequence ID" value="GAJ23459.1"/>
    <property type="molecule type" value="Genomic_DNA"/>
</dbReference>
<comment type="caution">
    <text evidence="1">The sequence shown here is derived from an EMBL/GenBank/DDBJ whole genome shotgun (WGS) entry which is preliminary data.</text>
</comment>
<organism evidence="1">
    <name type="scientific">marine sediment metagenome</name>
    <dbReference type="NCBI Taxonomy" id="412755"/>
    <lineage>
        <taxon>unclassified sequences</taxon>
        <taxon>metagenomes</taxon>
        <taxon>ecological metagenomes</taxon>
    </lineage>
</organism>
<reference evidence="1" key="1">
    <citation type="journal article" date="2014" name="Front. Microbiol.">
        <title>High frequency of phylogenetically diverse reductive dehalogenase-homologous genes in deep subseafloor sedimentary metagenomes.</title>
        <authorList>
            <person name="Kawai M."/>
            <person name="Futagami T."/>
            <person name="Toyoda A."/>
            <person name="Takaki Y."/>
            <person name="Nishi S."/>
            <person name="Hori S."/>
            <person name="Arai W."/>
            <person name="Tsubouchi T."/>
            <person name="Morono Y."/>
            <person name="Uchiyama I."/>
            <person name="Ito T."/>
            <person name="Fujiyama A."/>
            <person name="Inagaki F."/>
            <person name="Takami H."/>
        </authorList>
    </citation>
    <scope>NUCLEOTIDE SEQUENCE</scope>
    <source>
        <strain evidence="1">Expedition CK06-06</strain>
    </source>
</reference>
<name>X1V1B1_9ZZZZ</name>